<sequence length="115" mass="13241">MTRAPQKAQYCRKSHDDTYTLFCPNFLTLQFSPVRRPPTQIFLYTKSNVLTLVVYDHVLATLFHDPSYLALVHQSIFCLTSVHSLVRDSTVLLSCLGVCRYISIYIYICYLLLVG</sequence>
<organism evidence="2 3">
    <name type="scientific">Pseudovirgaria hyperparasitica</name>
    <dbReference type="NCBI Taxonomy" id="470096"/>
    <lineage>
        <taxon>Eukaryota</taxon>
        <taxon>Fungi</taxon>
        <taxon>Dikarya</taxon>
        <taxon>Ascomycota</taxon>
        <taxon>Pezizomycotina</taxon>
        <taxon>Dothideomycetes</taxon>
        <taxon>Dothideomycetes incertae sedis</taxon>
        <taxon>Acrospermales</taxon>
        <taxon>Acrospermaceae</taxon>
        <taxon>Pseudovirgaria</taxon>
    </lineage>
</organism>
<accession>A0A6A6W423</accession>
<name>A0A6A6W423_9PEZI</name>
<keyword evidence="1" id="KW-0812">Transmembrane</keyword>
<dbReference type="AlphaFoldDB" id="A0A6A6W423"/>
<dbReference type="GeneID" id="54491000"/>
<gene>
    <name evidence="2" type="ORF">EJ05DRAFT_74456</name>
</gene>
<keyword evidence="1" id="KW-1133">Transmembrane helix</keyword>
<dbReference type="Proteomes" id="UP000799437">
    <property type="component" value="Unassembled WGS sequence"/>
</dbReference>
<dbReference type="RefSeq" id="XP_033599167.1">
    <property type="nucleotide sequence ID" value="XM_033749946.1"/>
</dbReference>
<feature type="transmembrane region" description="Helical" evidence="1">
    <location>
        <begin position="91"/>
        <end position="113"/>
    </location>
</feature>
<evidence type="ECO:0000313" key="3">
    <source>
        <dbReference type="Proteomes" id="UP000799437"/>
    </source>
</evidence>
<reference evidence="2" key="1">
    <citation type="journal article" date="2020" name="Stud. Mycol.">
        <title>101 Dothideomycetes genomes: a test case for predicting lifestyles and emergence of pathogens.</title>
        <authorList>
            <person name="Haridas S."/>
            <person name="Albert R."/>
            <person name="Binder M."/>
            <person name="Bloem J."/>
            <person name="Labutti K."/>
            <person name="Salamov A."/>
            <person name="Andreopoulos B."/>
            <person name="Baker S."/>
            <person name="Barry K."/>
            <person name="Bills G."/>
            <person name="Bluhm B."/>
            <person name="Cannon C."/>
            <person name="Castanera R."/>
            <person name="Culley D."/>
            <person name="Daum C."/>
            <person name="Ezra D."/>
            <person name="Gonzalez J."/>
            <person name="Henrissat B."/>
            <person name="Kuo A."/>
            <person name="Liang C."/>
            <person name="Lipzen A."/>
            <person name="Lutzoni F."/>
            <person name="Magnuson J."/>
            <person name="Mondo S."/>
            <person name="Nolan M."/>
            <person name="Ohm R."/>
            <person name="Pangilinan J."/>
            <person name="Park H.-J."/>
            <person name="Ramirez L."/>
            <person name="Alfaro M."/>
            <person name="Sun H."/>
            <person name="Tritt A."/>
            <person name="Yoshinaga Y."/>
            <person name="Zwiers L.-H."/>
            <person name="Turgeon B."/>
            <person name="Goodwin S."/>
            <person name="Spatafora J."/>
            <person name="Crous P."/>
            <person name="Grigoriev I."/>
        </authorList>
    </citation>
    <scope>NUCLEOTIDE SEQUENCE</scope>
    <source>
        <strain evidence="2">CBS 121739</strain>
    </source>
</reference>
<dbReference type="EMBL" id="ML996575">
    <property type="protein sequence ID" value="KAF2756716.1"/>
    <property type="molecule type" value="Genomic_DNA"/>
</dbReference>
<evidence type="ECO:0000313" key="2">
    <source>
        <dbReference type="EMBL" id="KAF2756716.1"/>
    </source>
</evidence>
<protein>
    <submittedName>
        <fullName evidence="2">Uncharacterized protein</fullName>
    </submittedName>
</protein>
<keyword evidence="1" id="KW-0472">Membrane</keyword>
<evidence type="ECO:0000256" key="1">
    <source>
        <dbReference type="SAM" id="Phobius"/>
    </source>
</evidence>
<keyword evidence="3" id="KW-1185">Reference proteome</keyword>
<proteinExistence type="predicted"/>